<sequence>MMYIEDPNNPPARTTQEDVAEGRRRQARISALGSQPIRDLLSRRMNAAIRVTSWNVQHAGQGVSIQQTPEYQELLETLWKADEDLVEQIREELKTGQAQWLLRPQRRRLRLRRSWAL</sequence>
<dbReference type="AlphaFoldDB" id="A0A7Y9EQ16"/>
<organism evidence="2 3">
    <name type="scientific">Actinomadura luteofluorescens</name>
    <dbReference type="NCBI Taxonomy" id="46163"/>
    <lineage>
        <taxon>Bacteria</taxon>
        <taxon>Bacillati</taxon>
        <taxon>Actinomycetota</taxon>
        <taxon>Actinomycetes</taxon>
        <taxon>Streptosporangiales</taxon>
        <taxon>Thermomonosporaceae</taxon>
        <taxon>Actinomadura</taxon>
    </lineage>
</organism>
<evidence type="ECO:0000313" key="3">
    <source>
        <dbReference type="Proteomes" id="UP000529783"/>
    </source>
</evidence>
<dbReference type="Proteomes" id="UP000529783">
    <property type="component" value="Unassembled WGS sequence"/>
</dbReference>
<name>A0A7Y9EQ16_9ACTN</name>
<reference evidence="2 3" key="1">
    <citation type="submission" date="2020-07" db="EMBL/GenBank/DDBJ databases">
        <title>Sequencing the genomes of 1000 actinobacteria strains.</title>
        <authorList>
            <person name="Klenk H.-P."/>
        </authorList>
    </citation>
    <scope>NUCLEOTIDE SEQUENCE [LARGE SCALE GENOMIC DNA]</scope>
    <source>
        <strain evidence="2 3">DSM 40398</strain>
    </source>
</reference>
<keyword evidence="3" id="KW-1185">Reference proteome</keyword>
<accession>A0A7Y9EQ16</accession>
<dbReference type="EMBL" id="JACCBA010000001">
    <property type="protein sequence ID" value="NYD51812.1"/>
    <property type="molecule type" value="Genomic_DNA"/>
</dbReference>
<evidence type="ECO:0000313" key="2">
    <source>
        <dbReference type="EMBL" id="NYD51812.1"/>
    </source>
</evidence>
<protein>
    <submittedName>
        <fullName evidence="2">Uncharacterized protein</fullName>
    </submittedName>
</protein>
<comment type="caution">
    <text evidence="2">The sequence shown here is derived from an EMBL/GenBank/DDBJ whole genome shotgun (WGS) entry which is preliminary data.</text>
</comment>
<feature type="region of interest" description="Disordered" evidence="1">
    <location>
        <begin position="1"/>
        <end position="21"/>
    </location>
</feature>
<gene>
    <name evidence="2" type="ORF">BJY14_007795</name>
</gene>
<proteinExistence type="predicted"/>
<evidence type="ECO:0000256" key="1">
    <source>
        <dbReference type="SAM" id="MobiDB-lite"/>
    </source>
</evidence>
<dbReference type="RefSeq" id="WP_179848130.1">
    <property type="nucleotide sequence ID" value="NZ_JACCBA010000001.1"/>
</dbReference>